<accession>A0A4V6DBL2</accession>
<sequence>MYMTLHKTSRSMVVCINTQHLASWFVALLFFFRECNLIAFALLLTTCAAEPGQELAMFVQTKCSRVLLYFARSKGHEGSRAGVLVEGHVQAKKEHAIICLVLSIFFICKVKLDRWLCNGMTLIFSCIVFHLN</sequence>
<dbReference type="EMBL" id="CM016553">
    <property type="protein sequence ID" value="TKW34056.1"/>
    <property type="molecule type" value="Genomic_DNA"/>
</dbReference>
<evidence type="ECO:0000313" key="1">
    <source>
        <dbReference type="EMBL" id="TKW34056.1"/>
    </source>
</evidence>
<dbReference type="AlphaFoldDB" id="A0A4V6DBL2"/>
<name>A0A4V6DBL2_SETVI</name>
<dbReference type="Proteomes" id="UP000298652">
    <property type="component" value="Chromosome 2"/>
</dbReference>
<protein>
    <submittedName>
        <fullName evidence="1">Uncharacterized protein</fullName>
    </submittedName>
</protein>
<keyword evidence="2" id="KW-1185">Reference proteome</keyword>
<gene>
    <name evidence="1" type="ORF">SEVIR_2G279600v2</name>
</gene>
<dbReference type="Gramene" id="TKW34056">
    <property type="protein sequence ID" value="TKW34056"/>
    <property type="gene ID" value="SEVIR_2G279600v2"/>
</dbReference>
<organism evidence="1 2">
    <name type="scientific">Setaria viridis</name>
    <name type="common">Green bristlegrass</name>
    <name type="synonym">Setaria italica subsp. viridis</name>
    <dbReference type="NCBI Taxonomy" id="4556"/>
    <lineage>
        <taxon>Eukaryota</taxon>
        <taxon>Viridiplantae</taxon>
        <taxon>Streptophyta</taxon>
        <taxon>Embryophyta</taxon>
        <taxon>Tracheophyta</taxon>
        <taxon>Spermatophyta</taxon>
        <taxon>Magnoliopsida</taxon>
        <taxon>Liliopsida</taxon>
        <taxon>Poales</taxon>
        <taxon>Poaceae</taxon>
        <taxon>PACMAD clade</taxon>
        <taxon>Panicoideae</taxon>
        <taxon>Panicodae</taxon>
        <taxon>Paniceae</taxon>
        <taxon>Cenchrinae</taxon>
        <taxon>Setaria</taxon>
    </lineage>
</organism>
<reference evidence="1" key="1">
    <citation type="submission" date="2019-03" db="EMBL/GenBank/DDBJ databases">
        <title>WGS assembly of Setaria viridis.</title>
        <authorList>
            <person name="Huang P."/>
            <person name="Jenkins J."/>
            <person name="Grimwood J."/>
            <person name="Barry K."/>
            <person name="Healey A."/>
            <person name="Mamidi S."/>
            <person name="Sreedasyam A."/>
            <person name="Shu S."/>
            <person name="Feldman M."/>
            <person name="Wu J."/>
            <person name="Yu Y."/>
            <person name="Chen C."/>
            <person name="Johnson J."/>
            <person name="Rokhsar D."/>
            <person name="Baxter I."/>
            <person name="Schmutz J."/>
            <person name="Brutnell T."/>
            <person name="Kellogg E."/>
        </authorList>
    </citation>
    <scope>NUCLEOTIDE SEQUENCE [LARGE SCALE GENOMIC DNA]</scope>
</reference>
<evidence type="ECO:0000313" key="2">
    <source>
        <dbReference type="Proteomes" id="UP000298652"/>
    </source>
</evidence>
<proteinExistence type="predicted"/>